<dbReference type="InterPro" id="IPR001347">
    <property type="entry name" value="SIS_dom"/>
</dbReference>
<sequence length="296" mass="32228">MSSTLGIHMEEELRSQPDTWRTALKLDSSALPKKGERVCVVGCGTSWFMAQSYAALREQSGEGITDAFTPTEFSTEREYDTAIVITRSGTTSEIINFLKQNAGKLHTVALLGDVNTPVADLADDVIDLSFADEKSVVQTRFATTALMVLRSTIATEETCLKACDEATEALSASLDDRLIDAEQYSFLGRGWVQGLATEAALKMRESCQAWTESYNSMEYRHGPIAIAAPGRITWQLGSSPDGLEDQVNETGATYVEGSADPMVELVKVHMVALATARARGLDPDHPRNLSRSVILK</sequence>
<feature type="domain" description="SIS" evidence="2">
    <location>
        <begin position="28"/>
        <end position="166"/>
    </location>
</feature>
<gene>
    <name evidence="3" type="primary">glmS2</name>
    <name evidence="3" type="ORF">CPPEL_03455</name>
</gene>
<name>A0A3G6IT39_9CORY</name>
<keyword evidence="1" id="KW-0677">Repeat</keyword>
<keyword evidence="3" id="KW-0032">Aminotransferase</keyword>
<keyword evidence="4" id="KW-1185">Reference proteome</keyword>
<keyword evidence="3" id="KW-0808">Transferase</keyword>
<organism evidence="3 4">
    <name type="scientific">Corynebacterium pseudopelargi</name>
    <dbReference type="NCBI Taxonomy" id="2080757"/>
    <lineage>
        <taxon>Bacteria</taxon>
        <taxon>Bacillati</taxon>
        <taxon>Actinomycetota</taxon>
        <taxon>Actinomycetes</taxon>
        <taxon>Mycobacteriales</taxon>
        <taxon>Corynebacteriaceae</taxon>
        <taxon>Corynebacterium</taxon>
    </lineage>
</organism>
<dbReference type="CDD" id="cd05008">
    <property type="entry name" value="SIS_GlmS_GlmD_1"/>
    <property type="match status" value="1"/>
</dbReference>
<dbReference type="AlphaFoldDB" id="A0A3G6IT39"/>
<dbReference type="RefSeq" id="WP_123959818.1">
    <property type="nucleotide sequence ID" value="NZ_CP033898.1"/>
</dbReference>
<evidence type="ECO:0000256" key="1">
    <source>
        <dbReference type="ARBA" id="ARBA00022737"/>
    </source>
</evidence>
<dbReference type="InterPro" id="IPR046348">
    <property type="entry name" value="SIS_dom_sf"/>
</dbReference>
<dbReference type="Gene3D" id="3.40.50.10490">
    <property type="entry name" value="Glucose-6-phosphate isomerase like protein, domain 1"/>
    <property type="match status" value="3"/>
</dbReference>
<dbReference type="OrthoDB" id="367283at2"/>
<dbReference type="InterPro" id="IPR035490">
    <property type="entry name" value="GlmS/FrlB_SIS"/>
</dbReference>
<dbReference type="Proteomes" id="UP000271426">
    <property type="component" value="Chromosome"/>
</dbReference>
<proteinExistence type="predicted"/>
<evidence type="ECO:0000313" key="3">
    <source>
        <dbReference type="EMBL" id="AZA08822.1"/>
    </source>
</evidence>
<dbReference type="PROSITE" id="PS51464">
    <property type="entry name" value="SIS"/>
    <property type="match status" value="1"/>
</dbReference>
<dbReference type="CDD" id="cd05009">
    <property type="entry name" value="SIS_GlmS_GlmD_2"/>
    <property type="match status" value="1"/>
</dbReference>
<evidence type="ECO:0000313" key="4">
    <source>
        <dbReference type="Proteomes" id="UP000271426"/>
    </source>
</evidence>
<reference evidence="3 4" key="1">
    <citation type="submission" date="2018-11" db="EMBL/GenBank/DDBJ databases">
        <authorList>
            <person name="Kleinhagauer T."/>
            <person name="Glaeser S.P."/>
            <person name="Spergser J."/>
            <person name="Ruckert C."/>
            <person name="Kaempfer P."/>
            <person name="Busse H.-J."/>
        </authorList>
    </citation>
    <scope>NUCLEOTIDE SEQUENCE [LARGE SCALE GENOMIC DNA]</scope>
    <source>
        <strain evidence="3 4">812CH</strain>
    </source>
</reference>
<dbReference type="InterPro" id="IPR035466">
    <property type="entry name" value="GlmS/AgaS_SIS"/>
</dbReference>
<evidence type="ECO:0000259" key="2">
    <source>
        <dbReference type="PROSITE" id="PS51464"/>
    </source>
</evidence>
<dbReference type="GO" id="GO:0004360">
    <property type="term" value="F:glutamine-fructose-6-phosphate transaminase (isomerizing) activity"/>
    <property type="evidence" value="ECO:0007669"/>
    <property type="project" value="UniProtKB-EC"/>
</dbReference>
<dbReference type="EMBL" id="CP033898">
    <property type="protein sequence ID" value="AZA08822.1"/>
    <property type="molecule type" value="Genomic_DNA"/>
</dbReference>
<dbReference type="EC" id="2.6.1.16" evidence="3"/>
<protein>
    <submittedName>
        <fullName evidence="3">Glutamine--fructose-6-phosphate aminotransferase [isomerizing]</fullName>
        <ecNumber evidence="3">2.6.1.16</ecNumber>
    </submittedName>
</protein>
<dbReference type="GO" id="GO:1901135">
    <property type="term" value="P:carbohydrate derivative metabolic process"/>
    <property type="evidence" value="ECO:0007669"/>
    <property type="project" value="InterPro"/>
</dbReference>
<accession>A0A3G6IT39</accession>
<dbReference type="PANTHER" id="PTHR10937">
    <property type="entry name" value="GLUCOSAMINE--FRUCTOSE-6-PHOSPHATE AMINOTRANSFERASE, ISOMERIZING"/>
    <property type="match status" value="1"/>
</dbReference>
<dbReference type="GO" id="GO:0097367">
    <property type="term" value="F:carbohydrate derivative binding"/>
    <property type="evidence" value="ECO:0007669"/>
    <property type="project" value="InterPro"/>
</dbReference>
<dbReference type="Pfam" id="PF01380">
    <property type="entry name" value="SIS"/>
    <property type="match status" value="1"/>
</dbReference>
<dbReference type="KEGG" id="cpso:CPPEL_03455"/>
<dbReference type="SUPFAM" id="SSF53697">
    <property type="entry name" value="SIS domain"/>
    <property type="match status" value="1"/>
</dbReference>